<dbReference type="Proteomes" id="UP000275530">
    <property type="component" value="Unassembled WGS sequence"/>
</dbReference>
<organism evidence="1 2">
    <name type="scientific">Mesorhizobium jarvisii</name>
    <dbReference type="NCBI Taxonomy" id="1777867"/>
    <lineage>
        <taxon>Bacteria</taxon>
        <taxon>Pseudomonadati</taxon>
        <taxon>Pseudomonadota</taxon>
        <taxon>Alphaproteobacteria</taxon>
        <taxon>Hyphomicrobiales</taxon>
        <taxon>Phyllobacteriaceae</taxon>
        <taxon>Mesorhizobium</taxon>
    </lineage>
</organism>
<comment type="caution">
    <text evidence="1">The sequence shown here is derived from an EMBL/GenBank/DDBJ whole genome shotgun (WGS) entry which is preliminary data.</text>
</comment>
<accession>A0AA93C3A2</accession>
<evidence type="ECO:0000313" key="1">
    <source>
        <dbReference type="EMBL" id="RJT35930.1"/>
    </source>
</evidence>
<dbReference type="EMBL" id="QZXA01000003">
    <property type="protein sequence ID" value="RJT35930.1"/>
    <property type="molecule type" value="Genomic_DNA"/>
</dbReference>
<proteinExistence type="predicted"/>
<gene>
    <name evidence="1" type="ORF">D3242_10905</name>
</gene>
<reference evidence="1 2" key="1">
    <citation type="submission" date="2018-09" db="EMBL/GenBank/DDBJ databases">
        <title>Mesorhizobium carmichaelinearum sp. nov. isolated from Carmichaelinea spp. root nodules in New Zealand.</title>
        <authorList>
            <person name="De Meyer S.E."/>
        </authorList>
    </citation>
    <scope>NUCLEOTIDE SEQUENCE [LARGE SCALE GENOMIC DNA]</scope>
    <source>
        <strain evidence="1 2">LMG 28313</strain>
    </source>
</reference>
<protein>
    <submittedName>
        <fullName evidence="1">Uncharacterized protein</fullName>
    </submittedName>
</protein>
<sequence length="236" mass="26288">MKSFLGSIDRFILYVRNGIGFIYSCWASKVRWGHIGSFDAFLKETLGFAPNTPLSGALQFVDVLSNLFGPERISIRNFNTALQHKRGIVGDFVEGELGLAAPAKVDKERISNRTISWIATEVQRALNLWNKDKGFDAAAAARGRLNEALHSPDGEALMDEFRQKLETRTKLITIRDMHPTKIGMDGIAFRGSASFRGACEWHFPFDEPASFVPTHHLVEVLAALPGFKRLAQTDPL</sequence>
<evidence type="ECO:0000313" key="2">
    <source>
        <dbReference type="Proteomes" id="UP000275530"/>
    </source>
</evidence>
<keyword evidence="2" id="KW-1185">Reference proteome</keyword>
<name>A0AA93C3A2_9HYPH</name>
<dbReference type="AlphaFoldDB" id="A0AA93C3A2"/>